<comment type="caution">
    <text evidence="4">Lacks conserved residue(s) required for the propagation of feature annotation.</text>
</comment>
<dbReference type="PANTHER" id="PTHR11219:SF69">
    <property type="entry name" value="TENEURIN-A"/>
    <property type="match status" value="1"/>
</dbReference>
<evidence type="ECO:0000256" key="5">
    <source>
        <dbReference type="SAM" id="MobiDB-lite"/>
    </source>
</evidence>
<dbReference type="Gene3D" id="2.10.25.10">
    <property type="entry name" value="Laminin"/>
    <property type="match status" value="2"/>
</dbReference>
<keyword evidence="3 4" id="KW-1015">Disulfide bond</keyword>
<dbReference type="PROSITE" id="PS00022">
    <property type="entry name" value="EGF_1"/>
    <property type="match status" value="2"/>
</dbReference>
<proteinExistence type="predicted"/>
<evidence type="ECO:0000259" key="6">
    <source>
        <dbReference type="PROSITE" id="PS50026"/>
    </source>
</evidence>
<evidence type="ECO:0000256" key="2">
    <source>
        <dbReference type="ARBA" id="ARBA00022737"/>
    </source>
</evidence>
<dbReference type="EMBL" id="HBGJ01045355">
    <property type="protein sequence ID" value="CAD9270063.1"/>
    <property type="molecule type" value="Transcribed_RNA"/>
</dbReference>
<dbReference type="Pfam" id="PF23106">
    <property type="entry name" value="EGF_Teneurin"/>
    <property type="match status" value="1"/>
</dbReference>
<dbReference type="InterPro" id="IPR013111">
    <property type="entry name" value="EGF_extracell"/>
</dbReference>
<sequence length="466" mass="48990">MRRRPLPGARGRAEEATPNASPDPRPNPAWGRRAPGGRMAAARGLLLAAAAALLLRAAAAQTYIIGTKTIIFYPRNVQEHTELQIDLEFDFALSAGAGSKITIALPRMTCGAGDGTPGTPPSTIQMTHTTYFTPTWTEGTYSYADPYPDTKLELVVDRAMAANTQLSIKIDADNGFMFHCGINENEGIKISVTDDALGALVTDELMDHTMVGPACTNKGTCFGHGTCDACRDKCVCDDGYGSTSDVYEIYVFPDCSERVCPKGRAWGDVPTGATAAHADAECSNRGVCDRTTGICACVAGFGGEACQKKLCPNDCSGHGLCMNMHELGGISRALPLVSSSQVYGSSANEATTAWDSLLNMACVCDSSWSVGLASGETQEPEWFGADCSLKRCPTGDDPMTSAVETDCSGVAPVGGSTTGATGASGNLCHVDCSNRGKCDHTLGTCTCFEGFHGENCGYQLFAYNTK</sequence>
<dbReference type="InterPro" id="IPR000742">
    <property type="entry name" value="EGF"/>
</dbReference>
<feature type="region of interest" description="Disordered" evidence="5">
    <location>
        <begin position="1"/>
        <end position="35"/>
    </location>
</feature>
<feature type="domain" description="EGF-like" evidence="6">
    <location>
        <begin position="424"/>
        <end position="457"/>
    </location>
</feature>
<evidence type="ECO:0000313" key="7">
    <source>
        <dbReference type="EMBL" id="CAD9270063.1"/>
    </source>
</evidence>
<feature type="disulfide bond" evidence="4">
    <location>
        <begin position="297"/>
        <end position="306"/>
    </location>
</feature>
<protein>
    <recommendedName>
        <fullName evidence="6">EGF-like domain-containing protein</fullName>
    </recommendedName>
</protein>
<evidence type="ECO:0000256" key="3">
    <source>
        <dbReference type="ARBA" id="ARBA00023157"/>
    </source>
</evidence>
<dbReference type="InterPro" id="IPR051216">
    <property type="entry name" value="Teneurin"/>
</dbReference>
<keyword evidence="1 4" id="KW-0245">EGF-like domain</keyword>
<organism evidence="7">
    <name type="scientific">Phaeomonas parva</name>
    <dbReference type="NCBI Taxonomy" id="124430"/>
    <lineage>
        <taxon>Eukaryota</taxon>
        <taxon>Sar</taxon>
        <taxon>Stramenopiles</taxon>
        <taxon>Ochrophyta</taxon>
        <taxon>Pinguiophyceae</taxon>
        <taxon>Pinguiochrysidales</taxon>
        <taxon>Pinguiochrysidaceae</taxon>
        <taxon>Phaeomonas</taxon>
    </lineage>
</organism>
<evidence type="ECO:0000256" key="1">
    <source>
        <dbReference type="ARBA" id="ARBA00022536"/>
    </source>
</evidence>
<dbReference type="Pfam" id="PF07974">
    <property type="entry name" value="EGF_2"/>
    <property type="match status" value="1"/>
</dbReference>
<feature type="disulfide bond" evidence="4">
    <location>
        <begin position="447"/>
        <end position="456"/>
    </location>
</feature>
<reference evidence="7" key="1">
    <citation type="submission" date="2021-01" db="EMBL/GenBank/DDBJ databases">
        <authorList>
            <person name="Corre E."/>
            <person name="Pelletier E."/>
            <person name="Niang G."/>
            <person name="Scheremetjew M."/>
            <person name="Finn R."/>
            <person name="Kale V."/>
            <person name="Holt S."/>
            <person name="Cochrane G."/>
            <person name="Meng A."/>
            <person name="Brown T."/>
            <person name="Cohen L."/>
        </authorList>
    </citation>
    <scope>NUCLEOTIDE SEQUENCE</scope>
    <source>
        <strain evidence="7">CCMP2877</strain>
    </source>
</reference>
<feature type="disulfide bond" evidence="4">
    <location>
        <begin position="428"/>
        <end position="438"/>
    </location>
</feature>
<dbReference type="PROSITE" id="PS01186">
    <property type="entry name" value="EGF_2"/>
    <property type="match status" value="2"/>
</dbReference>
<feature type="domain" description="EGF-like" evidence="6">
    <location>
        <begin position="273"/>
        <end position="307"/>
    </location>
</feature>
<dbReference type="PANTHER" id="PTHR11219">
    <property type="entry name" value="TENEURIN AND N-ACETYLGLUCOSAMINE-1-PHOSPHODIESTER ALPHA-N-ACETYLGLUCOSAMINIDASE"/>
    <property type="match status" value="1"/>
</dbReference>
<keyword evidence="2" id="KW-0677">Repeat</keyword>
<gene>
    <name evidence="7" type="ORF">PPAR1163_LOCUS28502</name>
</gene>
<evidence type="ECO:0000256" key="4">
    <source>
        <dbReference type="PROSITE-ProRule" id="PRU00076"/>
    </source>
</evidence>
<accession>A0A7S1UJF5</accession>
<dbReference type="AlphaFoldDB" id="A0A7S1UJF5"/>
<dbReference type="PROSITE" id="PS50026">
    <property type="entry name" value="EGF_3"/>
    <property type="match status" value="2"/>
</dbReference>
<feature type="compositionally biased region" description="Low complexity" evidence="5">
    <location>
        <begin position="1"/>
        <end position="10"/>
    </location>
</feature>
<name>A0A7S1UJF5_9STRA</name>